<gene>
    <name evidence="1" type="ORF">PoB_001706400</name>
</gene>
<evidence type="ECO:0000313" key="2">
    <source>
        <dbReference type="Proteomes" id="UP000735302"/>
    </source>
</evidence>
<protein>
    <submittedName>
        <fullName evidence="1">Uncharacterized protein</fullName>
    </submittedName>
</protein>
<comment type="caution">
    <text evidence="1">The sequence shown here is derived from an EMBL/GenBank/DDBJ whole genome shotgun (WGS) entry which is preliminary data.</text>
</comment>
<dbReference type="AlphaFoldDB" id="A0AAV3Z838"/>
<reference evidence="1 2" key="1">
    <citation type="journal article" date="2021" name="Elife">
        <title>Chloroplast acquisition without the gene transfer in kleptoplastic sea slugs, Plakobranchus ocellatus.</title>
        <authorList>
            <person name="Maeda T."/>
            <person name="Takahashi S."/>
            <person name="Yoshida T."/>
            <person name="Shimamura S."/>
            <person name="Takaki Y."/>
            <person name="Nagai Y."/>
            <person name="Toyoda A."/>
            <person name="Suzuki Y."/>
            <person name="Arimoto A."/>
            <person name="Ishii H."/>
            <person name="Satoh N."/>
            <person name="Nishiyama T."/>
            <person name="Hasebe M."/>
            <person name="Maruyama T."/>
            <person name="Minagawa J."/>
            <person name="Obokata J."/>
            <person name="Shigenobu S."/>
        </authorList>
    </citation>
    <scope>NUCLEOTIDE SEQUENCE [LARGE SCALE GENOMIC DNA]</scope>
</reference>
<keyword evidence="2" id="KW-1185">Reference proteome</keyword>
<organism evidence="1 2">
    <name type="scientific">Plakobranchus ocellatus</name>
    <dbReference type="NCBI Taxonomy" id="259542"/>
    <lineage>
        <taxon>Eukaryota</taxon>
        <taxon>Metazoa</taxon>
        <taxon>Spiralia</taxon>
        <taxon>Lophotrochozoa</taxon>
        <taxon>Mollusca</taxon>
        <taxon>Gastropoda</taxon>
        <taxon>Heterobranchia</taxon>
        <taxon>Euthyneura</taxon>
        <taxon>Panpulmonata</taxon>
        <taxon>Sacoglossa</taxon>
        <taxon>Placobranchoidea</taxon>
        <taxon>Plakobranchidae</taxon>
        <taxon>Plakobranchus</taxon>
    </lineage>
</organism>
<dbReference type="EMBL" id="BLXT01002056">
    <property type="protein sequence ID" value="GFN90558.1"/>
    <property type="molecule type" value="Genomic_DNA"/>
</dbReference>
<name>A0AAV3Z838_9GAST</name>
<sequence>MVLLVLVCNNYNLIPSMASRTYVARNITQFSSFGQSCPLAHVGCSEGISISRTHVQAAARYGQSWSVQPREWPPLGVLCQHLTPITPRPRWHFKVSTFSSIDDSWRISAKRWQTRGGGNII</sequence>
<proteinExistence type="predicted"/>
<evidence type="ECO:0000313" key="1">
    <source>
        <dbReference type="EMBL" id="GFN90558.1"/>
    </source>
</evidence>
<dbReference type="Proteomes" id="UP000735302">
    <property type="component" value="Unassembled WGS sequence"/>
</dbReference>
<accession>A0AAV3Z838</accession>